<dbReference type="EMBL" id="SWBO01000006">
    <property type="protein sequence ID" value="TKB99661.1"/>
    <property type="molecule type" value="Genomic_DNA"/>
</dbReference>
<protein>
    <recommendedName>
        <fullName evidence="14">Peptide O-xylosyltransferase</fullName>
    </recommendedName>
</protein>
<keyword evidence="4 15" id="KW-0808">Transferase</keyword>
<dbReference type="PANTHER" id="PTHR46025">
    <property type="entry name" value="XYLOSYLTRANSFERASE OXT"/>
    <property type="match status" value="1"/>
</dbReference>
<dbReference type="GO" id="GO:0016020">
    <property type="term" value="C:membrane"/>
    <property type="evidence" value="ECO:0007669"/>
    <property type="project" value="InterPro"/>
</dbReference>
<dbReference type="GO" id="GO:0030158">
    <property type="term" value="F:protein xylosyltransferase activity"/>
    <property type="evidence" value="ECO:0007669"/>
    <property type="project" value="InterPro"/>
</dbReference>
<evidence type="ECO:0000256" key="9">
    <source>
        <dbReference type="ARBA" id="ARBA00022989"/>
    </source>
</evidence>
<evidence type="ECO:0000256" key="5">
    <source>
        <dbReference type="ARBA" id="ARBA00022692"/>
    </source>
</evidence>
<keyword evidence="3" id="KW-0328">Glycosyltransferase</keyword>
<evidence type="ECO:0000256" key="14">
    <source>
        <dbReference type="ARBA" id="ARBA00042865"/>
    </source>
</evidence>
<organism evidence="15 16">
    <name type="scientific">Pedobacter cryotolerans</name>
    <dbReference type="NCBI Taxonomy" id="2571270"/>
    <lineage>
        <taxon>Bacteria</taxon>
        <taxon>Pseudomonadati</taxon>
        <taxon>Bacteroidota</taxon>
        <taxon>Sphingobacteriia</taxon>
        <taxon>Sphingobacteriales</taxon>
        <taxon>Sphingobacteriaceae</taxon>
        <taxon>Pedobacter</taxon>
    </lineage>
</organism>
<dbReference type="Proteomes" id="UP000310477">
    <property type="component" value="Unassembled WGS sequence"/>
</dbReference>
<name>A0A4U1C3H4_9SPHI</name>
<keyword evidence="12" id="KW-1015">Disulfide bond</keyword>
<keyword evidence="16" id="KW-1185">Reference proteome</keyword>
<dbReference type="GO" id="GO:0050650">
    <property type="term" value="P:chondroitin sulfate proteoglycan biosynthetic process"/>
    <property type="evidence" value="ECO:0007669"/>
    <property type="project" value="TreeGrafter"/>
</dbReference>
<evidence type="ECO:0000256" key="3">
    <source>
        <dbReference type="ARBA" id="ARBA00022676"/>
    </source>
</evidence>
<keyword evidence="6" id="KW-0479">Metal-binding</keyword>
<evidence type="ECO:0000256" key="13">
    <source>
        <dbReference type="ARBA" id="ARBA00023180"/>
    </source>
</evidence>
<evidence type="ECO:0000256" key="12">
    <source>
        <dbReference type="ARBA" id="ARBA00023157"/>
    </source>
</evidence>
<evidence type="ECO:0000256" key="7">
    <source>
        <dbReference type="ARBA" id="ARBA00022824"/>
    </source>
</evidence>
<proteinExistence type="predicted"/>
<comment type="subcellular location">
    <subcellularLocation>
        <location evidence="2">Endoplasmic reticulum membrane</location>
        <topology evidence="2">Single-pass type II membrane protein</topology>
    </subcellularLocation>
    <subcellularLocation>
        <location evidence="1">Golgi apparatus membrane</location>
        <topology evidence="1">Single-pass type II membrane protein</topology>
    </subcellularLocation>
</comment>
<evidence type="ECO:0000256" key="8">
    <source>
        <dbReference type="ARBA" id="ARBA00022968"/>
    </source>
</evidence>
<dbReference type="InterPro" id="IPR003406">
    <property type="entry name" value="Glyco_trans_14"/>
</dbReference>
<keyword evidence="8" id="KW-0735">Signal-anchor</keyword>
<dbReference type="AlphaFoldDB" id="A0A4U1C3H4"/>
<dbReference type="GO" id="GO:0046872">
    <property type="term" value="F:metal ion binding"/>
    <property type="evidence" value="ECO:0007669"/>
    <property type="project" value="UniProtKB-KW"/>
</dbReference>
<comment type="caution">
    <text evidence="15">The sequence shown here is derived from an EMBL/GenBank/DDBJ whole genome shotgun (WGS) entry which is preliminary data.</text>
</comment>
<evidence type="ECO:0000256" key="2">
    <source>
        <dbReference type="ARBA" id="ARBA00004648"/>
    </source>
</evidence>
<gene>
    <name evidence="15" type="ORF">FA045_12195</name>
</gene>
<keyword evidence="7" id="KW-0256">Endoplasmic reticulum</keyword>
<evidence type="ECO:0000313" key="15">
    <source>
        <dbReference type="EMBL" id="TKB99661.1"/>
    </source>
</evidence>
<dbReference type="Pfam" id="PF02485">
    <property type="entry name" value="Branch"/>
    <property type="match status" value="1"/>
</dbReference>
<keyword evidence="5" id="KW-0812">Transmembrane</keyword>
<dbReference type="InterPro" id="IPR043538">
    <property type="entry name" value="XYLT"/>
</dbReference>
<sequence>MKIANIIMVHKNPAQLERLIRAMDHECFHFFIHVDKKIDIQPFLYLSEFRRVTFIEDRKICRWGGYSFVKAILASLAEVLDSAISFDFYNLMSAQDYPIKPIDHIVNFYRENLGKSFISYDPDEKKDWWEHAIVRYEQYHFTDFEFRGKYFIQKVFNTVLPKRKFPLPIKLYGSSDSSWWSISNSCAKYLLDFMSINKNLSNFMKYTWTADEFLIASILMNSPHKNEIINNNLRYITWVNTSPNPLILTSTNLPEILNATNKLFARKFDAEVDSMILDELDKARK</sequence>
<evidence type="ECO:0000256" key="11">
    <source>
        <dbReference type="ARBA" id="ARBA00023136"/>
    </source>
</evidence>
<evidence type="ECO:0000256" key="6">
    <source>
        <dbReference type="ARBA" id="ARBA00022723"/>
    </source>
</evidence>
<keyword evidence="10" id="KW-0333">Golgi apparatus</keyword>
<evidence type="ECO:0000256" key="1">
    <source>
        <dbReference type="ARBA" id="ARBA00004323"/>
    </source>
</evidence>
<keyword evidence="13" id="KW-0325">Glycoprotein</keyword>
<dbReference type="RefSeq" id="WP_136877354.1">
    <property type="nucleotide sequence ID" value="NZ_SWBO01000006.1"/>
</dbReference>
<evidence type="ECO:0000256" key="10">
    <source>
        <dbReference type="ARBA" id="ARBA00023034"/>
    </source>
</evidence>
<evidence type="ECO:0000313" key="16">
    <source>
        <dbReference type="Proteomes" id="UP000310477"/>
    </source>
</evidence>
<evidence type="ECO:0000256" key="4">
    <source>
        <dbReference type="ARBA" id="ARBA00022679"/>
    </source>
</evidence>
<dbReference type="GO" id="GO:0015012">
    <property type="term" value="P:heparan sulfate proteoglycan biosynthetic process"/>
    <property type="evidence" value="ECO:0007669"/>
    <property type="project" value="TreeGrafter"/>
</dbReference>
<keyword evidence="11" id="KW-0472">Membrane</keyword>
<dbReference type="OrthoDB" id="7943907at2"/>
<dbReference type="PANTHER" id="PTHR46025:SF3">
    <property type="entry name" value="XYLOSYLTRANSFERASE OXT"/>
    <property type="match status" value="1"/>
</dbReference>
<keyword evidence="9" id="KW-1133">Transmembrane helix</keyword>
<accession>A0A4U1C3H4</accession>
<reference evidence="15 16" key="1">
    <citation type="submission" date="2019-04" db="EMBL/GenBank/DDBJ databases">
        <title>Pedobacter sp. AR-2-6 sp. nov., isolated from Arctic soil.</title>
        <authorList>
            <person name="Dahal R.H."/>
            <person name="Kim D.-U."/>
        </authorList>
    </citation>
    <scope>NUCLEOTIDE SEQUENCE [LARGE SCALE GENOMIC DNA]</scope>
    <source>
        <strain evidence="15 16">AR-2-6</strain>
    </source>
</reference>